<comment type="caution">
    <text evidence="2">The sequence shown here is derived from an EMBL/GenBank/DDBJ whole genome shotgun (WGS) entry which is preliminary data.</text>
</comment>
<accession>A0ABP6NLG4</accession>
<dbReference type="EMBL" id="BAAAUG010000222">
    <property type="protein sequence ID" value="GAA3152242.1"/>
    <property type="molecule type" value="Genomic_DNA"/>
</dbReference>
<gene>
    <name evidence="2" type="ORF">GCM10010449_83040</name>
</gene>
<name>A0ABP6NLG4_9ACTN</name>
<organism evidence="2 3">
    <name type="scientific">Streptomyces rectiviolaceus</name>
    <dbReference type="NCBI Taxonomy" id="332591"/>
    <lineage>
        <taxon>Bacteria</taxon>
        <taxon>Bacillati</taxon>
        <taxon>Actinomycetota</taxon>
        <taxon>Actinomycetes</taxon>
        <taxon>Kitasatosporales</taxon>
        <taxon>Streptomycetaceae</taxon>
        <taxon>Streptomyces</taxon>
    </lineage>
</organism>
<proteinExistence type="predicted"/>
<evidence type="ECO:0000313" key="3">
    <source>
        <dbReference type="Proteomes" id="UP001501637"/>
    </source>
</evidence>
<protein>
    <submittedName>
        <fullName evidence="2">Uncharacterized protein</fullName>
    </submittedName>
</protein>
<evidence type="ECO:0000256" key="1">
    <source>
        <dbReference type="SAM" id="MobiDB-lite"/>
    </source>
</evidence>
<feature type="region of interest" description="Disordered" evidence="1">
    <location>
        <begin position="30"/>
        <end position="49"/>
    </location>
</feature>
<reference evidence="3" key="1">
    <citation type="journal article" date="2019" name="Int. J. Syst. Evol. Microbiol.">
        <title>The Global Catalogue of Microorganisms (GCM) 10K type strain sequencing project: providing services to taxonomists for standard genome sequencing and annotation.</title>
        <authorList>
            <consortium name="The Broad Institute Genomics Platform"/>
            <consortium name="The Broad Institute Genome Sequencing Center for Infectious Disease"/>
            <person name="Wu L."/>
            <person name="Ma J."/>
        </authorList>
    </citation>
    <scope>NUCLEOTIDE SEQUENCE [LARGE SCALE GENOMIC DNA]</scope>
    <source>
        <strain evidence="3">JCM 9092</strain>
    </source>
</reference>
<keyword evidence="3" id="KW-1185">Reference proteome</keyword>
<evidence type="ECO:0000313" key="2">
    <source>
        <dbReference type="EMBL" id="GAA3152242.1"/>
    </source>
</evidence>
<sequence>MDGGDDSVAVARTNGHRARLQHTEKRLVTGHDADVAGRGTRNDQGGLAGPDTAVRGDQLDMQLSSQEWLLGSPPGGFAGCWVKF</sequence>
<dbReference type="Proteomes" id="UP001501637">
    <property type="component" value="Unassembled WGS sequence"/>
</dbReference>